<evidence type="ECO:0000256" key="3">
    <source>
        <dbReference type="ARBA" id="ARBA00022475"/>
    </source>
</evidence>
<dbReference type="SUPFAM" id="SSF161098">
    <property type="entry name" value="MetI-like"/>
    <property type="match status" value="1"/>
</dbReference>
<dbReference type="Pfam" id="PF00528">
    <property type="entry name" value="BPD_transp_1"/>
    <property type="match status" value="1"/>
</dbReference>
<sequence>MEGAHRPGGAAKGLAWLVALYLVLPIGIILPVSLTDQRFLSLPQEGLSLRHYATVLTSTEWLGSIAQSFWIAVGSTILAVVAGTLCAIGCWRISRRATDLVRALMLLPIIIPSIVYAIGLYRYFAGLGLLDRFLGVVIAHGVTGIPYVIITVSTALAAFDPRLEQAARGMGASLWQTLRWVILPRIAPGIASGAIFAFIHSWDELVIVLFIASRDVFTLPRRIWDGINENLDPAMAAVAVLLIVFTVLLLLLDMALRRRRDAP</sequence>
<feature type="transmembrane region" description="Helical" evidence="8">
    <location>
        <begin position="234"/>
        <end position="256"/>
    </location>
</feature>
<protein>
    <submittedName>
        <fullName evidence="10">ABC transporter permease</fullName>
    </submittedName>
</protein>
<evidence type="ECO:0000259" key="9">
    <source>
        <dbReference type="PROSITE" id="PS50928"/>
    </source>
</evidence>
<name>A0A317FBD6_9PROT</name>
<evidence type="ECO:0000313" key="10">
    <source>
        <dbReference type="EMBL" id="PWS35773.1"/>
    </source>
</evidence>
<dbReference type="PANTHER" id="PTHR43357">
    <property type="entry name" value="INNER MEMBRANE ABC TRANSPORTER PERMEASE PROTEIN YDCV"/>
    <property type="match status" value="1"/>
</dbReference>
<evidence type="ECO:0000256" key="6">
    <source>
        <dbReference type="ARBA" id="ARBA00022989"/>
    </source>
</evidence>
<dbReference type="CDD" id="cd06261">
    <property type="entry name" value="TM_PBP2"/>
    <property type="match status" value="1"/>
</dbReference>
<evidence type="ECO:0000313" key="11">
    <source>
        <dbReference type="Proteomes" id="UP000245765"/>
    </source>
</evidence>
<feature type="transmembrane region" description="Helical" evidence="8">
    <location>
        <begin position="69"/>
        <end position="91"/>
    </location>
</feature>
<reference evidence="11" key="1">
    <citation type="submission" date="2018-05" db="EMBL/GenBank/DDBJ databases">
        <authorList>
            <person name="Du Z."/>
            <person name="Wang X."/>
        </authorList>
    </citation>
    <scope>NUCLEOTIDE SEQUENCE [LARGE SCALE GENOMIC DNA]</scope>
    <source>
        <strain evidence="11">CQN31</strain>
    </source>
</reference>
<comment type="caution">
    <text evidence="10">The sequence shown here is derived from an EMBL/GenBank/DDBJ whole genome shotgun (WGS) entry which is preliminary data.</text>
</comment>
<proteinExistence type="inferred from homology"/>
<dbReference type="OrthoDB" id="7268769at2"/>
<accession>A0A317FBD6</accession>
<comment type="similarity">
    <text evidence="8">Belongs to the binding-protein-dependent transport system permease family.</text>
</comment>
<evidence type="ECO:0000256" key="8">
    <source>
        <dbReference type="RuleBase" id="RU363032"/>
    </source>
</evidence>
<evidence type="ECO:0000256" key="2">
    <source>
        <dbReference type="ARBA" id="ARBA00022448"/>
    </source>
</evidence>
<organism evidence="10 11">
    <name type="scientific">Falsiroseomonas bella</name>
    <dbReference type="NCBI Taxonomy" id="2184016"/>
    <lineage>
        <taxon>Bacteria</taxon>
        <taxon>Pseudomonadati</taxon>
        <taxon>Pseudomonadota</taxon>
        <taxon>Alphaproteobacteria</taxon>
        <taxon>Acetobacterales</taxon>
        <taxon>Roseomonadaceae</taxon>
        <taxon>Falsiroseomonas</taxon>
    </lineage>
</organism>
<keyword evidence="6 8" id="KW-1133">Transmembrane helix</keyword>
<keyword evidence="4" id="KW-0997">Cell inner membrane</keyword>
<dbReference type="RefSeq" id="WP_109872139.1">
    <property type="nucleotide sequence ID" value="NZ_QGNA01000004.1"/>
</dbReference>
<feature type="domain" description="ABC transmembrane type-1" evidence="9">
    <location>
        <begin position="65"/>
        <end position="253"/>
    </location>
</feature>
<feature type="transmembrane region" description="Helical" evidence="8">
    <location>
        <begin position="180"/>
        <end position="199"/>
    </location>
</feature>
<keyword evidence="3" id="KW-1003">Cell membrane</keyword>
<dbReference type="InterPro" id="IPR000515">
    <property type="entry name" value="MetI-like"/>
</dbReference>
<dbReference type="PANTHER" id="PTHR43357:SF4">
    <property type="entry name" value="INNER MEMBRANE ABC TRANSPORTER PERMEASE PROTEIN YDCV"/>
    <property type="match status" value="1"/>
</dbReference>
<dbReference type="Gene3D" id="1.10.3720.10">
    <property type="entry name" value="MetI-like"/>
    <property type="match status" value="1"/>
</dbReference>
<dbReference type="InterPro" id="IPR035906">
    <property type="entry name" value="MetI-like_sf"/>
</dbReference>
<dbReference type="EMBL" id="QGNA01000004">
    <property type="protein sequence ID" value="PWS35773.1"/>
    <property type="molecule type" value="Genomic_DNA"/>
</dbReference>
<dbReference type="AlphaFoldDB" id="A0A317FBD6"/>
<dbReference type="GO" id="GO:0005886">
    <property type="term" value="C:plasma membrane"/>
    <property type="evidence" value="ECO:0007669"/>
    <property type="project" value="UniProtKB-SubCell"/>
</dbReference>
<keyword evidence="2 8" id="KW-0813">Transport</keyword>
<dbReference type="Proteomes" id="UP000245765">
    <property type="component" value="Unassembled WGS sequence"/>
</dbReference>
<keyword evidence="7 8" id="KW-0472">Membrane</keyword>
<keyword evidence="11" id="KW-1185">Reference proteome</keyword>
<comment type="subcellular location">
    <subcellularLocation>
        <location evidence="1">Cell inner membrane</location>
        <topology evidence="1">Multi-pass membrane protein</topology>
    </subcellularLocation>
    <subcellularLocation>
        <location evidence="8">Cell membrane</location>
        <topology evidence="8">Multi-pass membrane protein</topology>
    </subcellularLocation>
</comment>
<evidence type="ECO:0000256" key="5">
    <source>
        <dbReference type="ARBA" id="ARBA00022692"/>
    </source>
</evidence>
<feature type="transmembrane region" description="Helical" evidence="8">
    <location>
        <begin position="136"/>
        <end position="159"/>
    </location>
</feature>
<evidence type="ECO:0000256" key="4">
    <source>
        <dbReference type="ARBA" id="ARBA00022519"/>
    </source>
</evidence>
<keyword evidence="5 8" id="KW-0812">Transmembrane</keyword>
<dbReference type="GO" id="GO:0055085">
    <property type="term" value="P:transmembrane transport"/>
    <property type="evidence" value="ECO:0007669"/>
    <property type="project" value="InterPro"/>
</dbReference>
<evidence type="ECO:0000256" key="7">
    <source>
        <dbReference type="ARBA" id="ARBA00023136"/>
    </source>
</evidence>
<evidence type="ECO:0000256" key="1">
    <source>
        <dbReference type="ARBA" id="ARBA00004429"/>
    </source>
</evidence>
<feature type="transmembrane region" description="Helical" evidence="8">
    <location>
        <begin position="14"/>
        <end position="34"/>
    </location>
</feature>
<feature type="transmembrane region" description="Helical" evidence="8">
    <location>
        <begin position="103"/>
        <end position="124"/>
    </location>
</feature>
<dbReference type="PROSITE" id="PS50928">
    <property type="entry name" value="ABC_TM1"/>
    <property type="match status" value="1"/>
</dbReference>
<gene>
    <name evidence="10" type="ORF">DFH01_19540</name>
</gene>